<protein>
    <recommendedName>
        <fullName evidence="2">DUF3631 domain-containing protein</fullName>
    </recommendedName>
</protein>
<feature type="compositionally biased region" description="Basic and acidic residues" evidence="1">
    <location>
        <begin position="392"/>
        <end position="408"/>
    </location>
</feature>
<dbReference type="EMBL" id="NTGA01000004">
    <property type="protein sequence ID" value="PAY24646.1"/>
    <property type="molecule type" value="Genomic_DNA"/>
</dbReference>
<evidence type="ECO:0000259" key="2">
    <source>
        <dbReference type="Pfam" id="PF12307"/>
    </source>
</evidence>
<comment type="caution">
    <text evidence="3">The sequence shown here is derived from an EMBL/GenBank/DDBJ whole genome shotgun (WGS) entry which is preliminary data.</text>
</comment>
<feature type="compositionally biased region" description="Low complexity" evidence="1">
    <location>
        <begin position="11"/>
        <end position="26"/>
    </location>
</feature>
<dbReference type="SUPFAM" id="SSF52540">
    <property type="entry name" value="P-loop containing nucleoside triphosphate hydrolases"/>
    <property type="match status" value="1"/>
</dbReference>
<sequence length="447" mass="48403">MLTSDPFEGVTSSGSAGSATSSGLSGYPTVEPAPLDDVRQWLARFIRTTTDVDLDLLTLWAVHTHLVVELYTTPRLLIDSVMPGSGKTTCLDHLSRLCAHPIQAASLSSPALLARVLANGPRTILIDEADRSLDPKKEGVGELLAILNSGYRAGASRPVLTPTKGGGWDVDEMATHAPVAMAGNSPNLPEDTLSRCARVLLMPDLDGTADESDWEMIEPDALDLAERIQAWCDLIRDEVRGVRPPLPEGIKGRARERWLPLKRVAHMAGGRWPAAVDTLATAEADRLAVEAEDGLMRKQRHMLLVEHLADVWPEGEAFIPTARLLDALKHEHPEEWGEFSKLGRPLTSQAMGRMIAGKFGVHTSRPDTNGPRGYLFADLDPVLRRLGMGGPDKPDEPAEPAEPDKPAEPDEVADQGKCRVCGQTLLLPSPSGVCSRRDVDHDFARGA</sequence>
<dbReference type="AlphaFoldDB" id="A0A2A2WTZ2"/>
<dbReference type="Proteomes" id="UP000218810">
    <property type="component" value="Unassembled WGS sequence"/>
</dbReference>
<evidence type="ECO:0000313" key="3">
    <source>
        <dbReference type="EMBL" id="PAY24646.1"/>
    </source>
</evidence>
<organism evidence="3 4">
    <name type="scientific">Dietzia natronolimnaea</name>
    <dbReference type="NCBI Taxonomy" id="161920"/>
    <lineage>
        <taxon>Bacteria</taxon>
        <taxon>Bacillati</taxon>
        <taxon>Actinomycetota</taxon>
        <taxon>Actinomycetes</taxon>
        <taxon>Mycobacteriales</taxon>
        <taxon>Dietziaceae</taxon>
        <taxon>Dietzia</taxon>
    </lineage>
</organism>
<feature type="region of interest" description="Disordered" evidence="1">
    <location>
        <begin position="1"/>
        <end position="29"/>
    </location>
</feature>
<dbReference type="InterPro" id="IPR022081">
    <property type="entry name" value="DUF3631"/>
</dbReference>
<evidence type="ECO:0000313" key="4">
    <source>
        <dbReference type="Proteomes" id="UP000218810"/>
    </source>
</evidence>
<feature type="region of interest" description="Disordered" evidence="1">
    <location>
        <begin position="386"/>
        <end position="415"/>
    </location>
</feature>
<accession>A0A2A2WTZ2</accession>
<reference evidence="4" key="1">
    <citation type="submission" date="2017-09" db="EMBL/GenBank/DDBJ databases">
        <authorList>
            <person name="Zhang Y."/>
            <person name="Huang X."/>
            <person name="Liu J."/>
            <person name="Lu L."/>
            <person name="Peng K."/>
        </authorList>
    </citation>
    <scope>NUCLEOTIDE SEQUENCE [LARGE SCALE GENOMIC DNA]</scope>
    <source>
        <strain evidence="4">S-XJ-1</strain>
    </source>
</reference>
<proteinExistence type="predicted"/>
<dbReference type="OrthoDB" id="3261135at2"/>
<dbReference type="CDD" id="cd00267">
    <property type="entry name" value="ABC_ATPase"/>
    <property type="match status" value="1"/>
</dbReference>
<dbReference type="Pfam" id="PF12307">
    <property type="entry name" value="DUF3631"/>
    <property type="match status" value="1"/>
</dbReference>
<evidence type="ECO:0000256" key="1">
    <source>
        <dbReference type="SAM" id="MobiDB-lite"/>
    </source>
</evidence>
<feature type="domain" description="DUF3631" evidence="2">
    <location>
        <begin position="218"/>
        <end position="378"/>
    </location>
</feature>
<dbReference type="InterPro" id="IPR027417">
    <property type="entry name" value="P-loop_NTPase"/>
</dbReference>
<keyword evidence="4" id="KW-1185">Reference proteome</keyword>
<name>A0A2A2WTZ2_9ACTN</name>
<gene>
    <name evidence="3" type="ORF">CEY15_02295</name>
</gene>